<evidence type="ECO:0000256" key="1">
    <source>
        <dbReference type="ARBA" id="ARBA00022536"/>
    </source>
</evidence>
<reference evidence="6" key="1">
    <citation type="submission" date="2014-08" db="EMBL/GenBank/DDBJ databases">
        <authorList>
            <person name="Senf B."/>
            <person name="Petzold A."/>
            <person name="Downie B.R."/>
            <person name="Koch P."/>
            <person name="Platzer M."/>
        </authorList>
    </citation>
    <scope>NUCLEOTIDE SEQUENCE [LARGE SCALE GENOMIC DNA]</scope>
    <source>
        <strain evidence="6">GRZ</strain>
    </source>
</reference>
<dbReference type="GeneTree" id="ENSGT00940000175594"/>
<evidence type="ECO:0000313" key="7">
    <source>
        <dbReference type="Proteomes" id="UP000694548"/>
    </source>
</evidence>
<name>A0A8C6KXN1_NOTFU</name>
<dbReference type="GO" id="GO:0008083">
    <property type="term" value="F:growth factor activity"/>
    <property type="evidence" value="ECO:0007669"/>
    <property type="project" value="TreeGrafter"/>
</dbReference>
<protein>
    <recommendedName>
        <fullName evidence="5">EGF-like domain-containing protein</fullName>
    </recommendedName>
</protein>
<reference evidence="6" key="2">
    <citation type="submission" date="2025-08" db="UniProtKB">
        <authorList>
            <consortium name="Ensembl"/>
        </authorList>
    </citation>
    <scope>IDENTIFICATION</scope>
</reference>
<dbReference type="PANTHER" id="PTHR10740">
    <property type="entry name" value="TRANSFORMING GROWTH FACTOR ALPHA"/>
    <property type="match status" value="1"/>
</dbReference>
<dbReference type="PROSITE" id="PS00022">
    <property type="entry name" value="EGF_1"/>
    <property type="match status" value="1"/>
</dbReference>
<evidence type="ECO:0000259" key="5">
    <source>
        <dbReference type="PROSITE" id="PS50026"/>
    </source>
</evidence>
<accession>A0A8C6KXN1</accession>
<dbReference type="GO" id="GO:0008284">
    <property type="term" value="P:positive regulation of cell population proliferation"/>
    <property type="evidence" value="ECO:0007669"/>
    <property type="project" value="TreeGrafter"/>
</dbReference>
<evidence type="ECO:0000256" key="2">
    <source>
        <dbReference type="ARBA" id="ARBA00023157"/>
    </source>
</evidence>
<dbReference type="Proteomes" id="UP000694548">
    <property type="component" value="Chromosome sgr13"/>
</dbReference>
<feature type="transmembrane region" description="Helical" evidence="4">
    <location>
        <begin position="62"/>
        <end position="85"/>
    </location>
</feature>
<feature type="domain" description="EGF-like" evidence="5">
    <location>
        <begin position="5"/>
        <end position="46"/>
    </location>
</feature>
<comment type="caution">
    <text evidence="3">Lacks conserved residue(s) required for the propagation of feature annotation.</text>
</comment>
<dbReference type="AlphaFoldDB" id="A0A8C6KXN1"/>
<dbReference type="PROSITE" id="PS50026">
    <property type="entry name" value="EGF_3"/>
    <property type="match status" value="1"/>
</dbReference>
<dbReference type="Gene3D" id="2.10.25.10">
    <property type="entry name" value="Laminin"/>
    <property type="match status" value="1"/>
</dbReference>
<keyword evidence="2 3" id="KW-1015">Disulfide bond</keyword>
<evidence type="ECO:0000313" key="6">
    <source>
        <dbReference type="Ensembl" id="ENSNFUP00015010948.1"/>
    </source>
</evidence>
<dbReference type="SUPFAM" id="SSF57196">
    <property type="entry name" value="EGF/Laminin"/>
    <property type="match status" value="1"/>
</dbReference>
<keyword evidence="4" id="KW-0472">Membrane</keyword>
<dbReference type="InterPro" id="IPR000742">
    <property type="entry name" value="EGF"/>
</dbReference>
<feature type="disulfide bond" evidence="3">
    <location>
        <begin position="17"/>
        <end position="34"/>
    </location>
</feature>
<feature type="disulfide bond" evidence="3">
    <location>
        <begin position="36"/>
        <end position="45"/>
    </location>
</feature>
<proteinExistence type="predicted"/>
<dbReference type="GO" id="GO:0005154">
    <property type="term" value="F:epidermal growth factor receptor binding"/>
    <property type="evidence" value="ECO:0007669"/>
    <property type="project" value="TreeGrafter"/>
</dbReference>
<keyword evidence="7" id="KW-1185">Reference proteome</keyword>
<evidence type="ECO:0000256" key="4">
    <source>
        <dbReference type="SAM" id="Phobius"/>
    </source>
</evidence>
<organism evidence="6 7">
    <name type="scientific">Nothobranchius furzeri</name>
    <name type="common">Turquoise killifish</name>
    <dbReference type="NCBI Taxonomy" id="105023"/>
    <lineage>
        <taxon>Eukaryota</taxon>
        <taxon>Metazoa</taxon>
        <taxon>Chordata</taxon>
        <taxon>Craniata</taxon>
        <taxon>Vertebrata</taxon>
        <taxon>Euteleostomi</taxon>
        <taxon>Actinopterygii</taxon>
        <taxon>Neopterygii</taxon>
        <taxon>Teleostei</taxon>
        <taxon>Neoteleostei</taxon>
        <taxon>Acanthomorphata</taxon>
        <taxon>Ovalentaria</taxon>
        <taxon>Atherinomorphae</taxon>
        <taxon>Cyprinodontiformes</taxon>
        <taxon>Nothobranchiidae</taxon>
        <taxon>Nothobranchius</taxon>
    </lineage>
</organism>
<dbReference type="Ensembl" id="ENSNFUT00015011496.1">
    <property type="protein sequence ID" value="ENSNFUP00015010948.1"/>
    <property type="gene ID" value="ENSNFUG00015005405.1"/>
</dbReference>
<keyword evidence="4" id="KW-1133">Transmembrane helix</keyword>
<dbReference type="GO" id="GO:0005615">
    <property type="term" value="C:extracellular space"/>
    <property type="evidence" value="ECO:0007669"/>
    <property type="project" value="TreeGrafter"/>
</dbReference>
<reference evidence="6" key="3">
    <citation type="submission" date="2025-09" db="UniProtKB">
        <authorList>
            <consortium name="Ensembl"/>
        </authorList>
    </citation>
    <scope>IDENTIFICATION</scope>
</reference>
<sequence length="105" mass="11758">TMAEHGKPCDVQEATYCMNGATCYKIPSMDSLSCVCTESYKGSRCDQLYLFNQSLDETNTGLLAAVILLAILISVVLVFLIYRVYRYINPPDSQQSQQEYRKAGV</sequence>
<keyword evidence="1 3" id="KW-0245">EGF-like domain</keyword>
<evidence type="ECO:0000256" key="3">
    <source>
        <dbReference type="PROSITE-ProRule" id="PRU00076"/>
    </source>
</evidence>
<dbReference type="GO" id="GO:0007173">
    <property type="term" value="P:epidermal growth factor receptor signaling pathway"/>
    <property type="evidence" value="ECO:0007669"/>
    <property type="project" value="TreeGrafter"/>
</dbReference>
<dbReference type="GO" id="GO:0045840">
    <property type="term" value="P:positive regulation of mitotic nuclear division"/>
    <property type="evidence" value="ECO:0007669"/>
    <property type="project" value="TreeGrafter"/>
</dbReference>
<dbReference type="PANTHER" id="PTHR10740:SF15">
    <property type="entry name" value="EGF-LIKE DOMAIN-CONTAINING PROTEIN"/>
    <property type="match status" value="1"/>
</dbReference>
<keyword evidence="4" id="KW-0812">Transmembrane</keyword>